<evidence type="ECO:0000256" key="8">
    <source>
        <dbReference type="PIRSR" id="PIRSR604294-1"/>
    </source>
</evidence>
<feature type="binding site" evidence="8">
    <location>
        <position position="531"/>
    </location>
    <ligand>
        <name>Fe cation</name>
        <dbReference type="ChEBI" id="CHEBI:24875"/>
        <note>catalytic</note>
    </ligand>
</feature>
<dbReference type="EC" id="1.14.99.n4" evidence="6"/>
<dbReference type="GO" id="GO:0009570">
    <property type="term" value="C:chloroplast stroma"/>
    <property type="evidence" value="ECO:0007669"/>
    <property type="project" value="TreeGrafter"/>
</dbReference>
<dbReference type="GO" id="GO:0016121">
    <property type="term" value="P:carotene catabolic process"/>
    <property type="evidence" value="ECO:0007669"/>
    <property type="project" value="TreeGrafter"/>
</dbReference>
<sequence>MGEEEEVEEERMEGGVVVVKPKPNKGLTSTVIDWLEKLIVKLMYDTSQPHHYLAGNFGPVHDETPPCKDLTLQGYLPECLNGEFVRVGPNPKFTPVAGYHWFDGDGMIHGLRIKDGKATYVSRYVRTSRLKQEEFFGGSKFMKIGDLKGFFGLLMVNMQMLRAKLKVLDVSYGTGTGNTALIYHHGKLLALSEADKPYVLKVLEDGDLQTLGMLDYDKRLAHSFTAHPKVDPFTGEMFTFGYSHTPPYITYRVISKDGFMHDPVPITIPEPIMMHDFAITENYAIFMDLPLFFKPKEMVKENKLIFTFDATKKACFGVLPRYAKDELLIKWFELPNCFIFHNANAWEEGDEVVLITCRLENPDLDMVNGTVKEKLENFGNELYEMRFNMKTGLASQRKLSAPAVDFPRVNESYTGRKQRFVYATTLDSIAKVTGIIKFDLHAEPESGKTKLEVGGNIQGIFDLGPRRFGSEAIFVPRDPGITSEEDDGYLIFFVHDEVTGKSAVNVIDAKSMSADPVAVVALPHRVRYGFHALFVAEEQLQEQAKL</sequence>
<feature type="binding site" evidence="8">
    <location>
        <position position="341"/>
    </location>
    <ligand>
        <name>Fe cation</name>
        <dbReference type="ChEBI" id="CHEBI:24875"/>
        <note>catalytic</note>
    </ligand>
</feature>
<evidence type="ECO:0000313" key="9">
    <source>
        <dbReference type="EMBL" id="QCU55170.1"/>
    </source>
</evidence>
<comment type="similarity">
    <text evidence="1">Belongs to the carotenoid oxygenase family.</text>
</comment>
<proteinExistence type="evidence at transcript level"/>
<evidence type="ECO:0000256" key="6">
    <source>
        <dbReference type="ARBA" id="ARBA00039084"/>
    </source>
</evidence>
<accession>A0A4P9I8Q6</accession>
<dbReference type="Pfam" id="PF03055">
    <property type="entry name" value="RPE65"/>
    <property type="match status" value="1"/>
</dbReference>
<evidence type="ECO:0000256" key="3">
    <source>
        <dbReference type="ARBA" id="ARBA00022964"/>
    </source>
</evidence>
<comment type="cofactor">
    <cofactor evidence="8">
        <name>Fe(2+)</name>
        <dbReference type="ChEBI" id="CHEBI:29033"/>
    </cofactor>
    <text evidence="8">Binds 1 Fe(2+) ion per subunit.</text>
</comment>
<keyword evidence="2 8" id="KW-0479">Metal-binding</keyword>
<evidence type="ECO:0000256" key="5">
    <source>
        <dbReference type="ARBA" id="ARBA00023004"/>
    </source>
</evidence>
<dbReference type="InterPro" id="IPR004294">
    <property type="entry name" value="Carotenoid_Oase"/>
</dbReference>
<protein>
    <recommendedName>
        <fullName evidence="6">carotenoid 9,10-dioxygenase</fullName>
        <ecNumber evidence="6">1.14.99.n4</ecNumber>
    </recommendedName>
</protein>
<dbReference type="SMR" id="A0A4P9I8Q6"/>
<feature type="binding site" evidence="8">
    <location>
        <position position="275"/>
    </location>
    <ligand>
        <name>Fe cation</name>
        <dbReference type="ChEBI" id="CHEBI:24875"/>
        <note>catalytic</note>
    </ligand>
</feature>
<dbReference type="EMBL" id="MK096679">
    <property type="protein sequence ID" value="QCU55170.1"/>
    <property type="molecule type" value="mRNA"/>
</dbReference>
<evidence type="ECO:0000256" key="4">
    <source>
        <dbReference type="ARBA" id="ARBA00023002"/>
    </source>
</evidence>
<dbReference type="PANTHER" id="PTHR10543:SF89">
    <property type="entry name" value="CAROTENOID 9,10(9',10')-CLEAVAGE DIOXYGENASE 1"/>
    <property type="match status" value="1"/>
</dbReference>
<keyword evidence="5 8" id="KW-0408">Iron</keyword>
<evidence type="ECO:0000256" key="2">
    <source>
        <dbReference type="ARBA" id="ARBA00022723"/>
    </source>
</evidence>
<keyword evidence="4" id="KW-0560">Oxidoreductase</keyword>
<keyword evidence="3 9" id="KW-0223">Dioxygenase</keyword>
<evidence type="ECO:0000256" key="7">
    <source>
        <dbReference type="ARBA" id="ARBA00048709"/>
    </source>
</evidence>
<dbReference type="PANTHER" id="PTHR10543">
    <property type="entry name" value="BETA-CAROTENE DIOXYGENASE"/>
    <property type="match status" value="1"/>
</dbReference>
<reference evidence="9" key="1">
    <citation type="submission" date="2018-10" db="EMBL/GenBank/DDBJ databases">
        <authorList>
            <person name="Yu B."/>
            <person name="Sun Y."/>
            <person name="Huang L."/>
        </authorList>
    </citation>
    <scope>NUCLEOTIDE SEQUENCE</scope>
    <source>
        <tissue evidence="9">Leaf</tissue>
    </source>
</reference>
<evidence type="ECO:0000256" key="1">
    <source>
        <dbReference type="ARBA" id="ARBA00006787"/>
    </source>
</evidence>
<organism evidence="9">
    <name type="scientific">Camellia fraterna</name>
    <dbReference type="NCBI Taxonomy" id="542725"/>
    <lineage>
        <taxon>Eukaryota</taxon>
        <taxon>Viridiplantae</taxon>
        <taxon>Streptophyta</taxon>
        <taxon>Embryophyta</taxon>
        <taxon>Tracheophyta</taxon>
        <taxon>Spermatophyta</taxon>
        <taxon>Magnoliopsida</taxon>
        <taxon>eudicotyledons</taxon>
        <taxon>Gunneridae</taxon>
        <taxon>Pentapetalae</taxon>
        <taxon>asterids</taxon>
        <taxon>Ericales</taxon>
        <taxon>Theaceae</taxon>
        <taxon>Camellia</taxon>
    </lineage>
</organism>
<feature type="binding site" evidence="8">
    <location>
        <position position="227"/>
    </location>
    <ligand>
        <name>Fe cation</name>
        <dbReference type="ChEBI" id="CHEBI:24875"/>
        <note>catalytic</note>
    </ligand>
</feature>
<dbReference type="GO" id="GO:0046872">
    <property type="term" value="F:metal ion binding"/>
    <property type="evidence" value="ECO:0007669"/>
    <property type="project" value="UniProtKB-KW"/>
</dbReference>
<dbReference type="GO" id="GO:0010436">
    <property type="term" value="F:carotenoid dioxygenase activity"/>
    <property type="evidence" value="ECO:0007669"/>
    <property type="project" value="TreeGrafter"/>
</dbReference>
<name>A0A4P9I8Q6_9ERIC</name>
<dbReference type="AlphaFoldDB" id="A0A4P9I8Q6"/>
<comment type="catalytic activity">
    <reaction evidence="7">
        <text>all-trans-zeaxanthin + 2 O2 = 4,9-dimethyldodeca-2,4,6,8,10-pentaenedial + 2 (3R)-hydroxy-beta-ionone</text>
        <dbReference type="Rhea" id="RHEA:26393"/>
        <dbReference type="ChEBI" id="CHEBI:15379"/>
        <dbReference type="ChEBI" id="CHEBI:27547"/>
        <dbReference type="ChEBI" id="CHEBI:53171"/>
        <dbReference type="ChEBI" id="CHEBI:53173"/>
        <dbReference type="EC" id="1.14.99.n4"/>
    </reaction>
</comment>